<comment type="caution">
    <text evidence="2">The sequence shown here is derived from an EMBL/GenBank/DDBJ whole genome shotgun (WGS) entry which is preliminary data.</text>
</comment>
<dbReference type="AlphaFoldDB" id="A0AAV7HEP5"/>
<evidence type="ECO:0000313" key="3">
    <source>
        <dbReference type="Proteomes" id="UP000775213"/>
    </source>
</evidence>
<feature type="region of interest" description="Disordered" evidence="1">
    <location>
        <begin position="168"/>
        <end position="194"/>
    </location>
</feature>
<gene>
    <name evidence="2" type="ORF">IEQ34_004575</name>
</gene>
<feature type="compositionally biased region" description="Polar residues" evidence="1">
    <location>
        <begin position="173"/>
        <end position="183"/>
    </location>
</feature>
<sequence length="428" mass="48300">MLIEDVASSITSYGLIVIHKKFDLPTDFVMTVPKKIDQARDPPSEFITLYEKMLHVGLRFPPDPKLLEILWTVTIIVGLTIFYSECGVRLTIDHLSKMCKLTSDFQGRVLCRGKKSDWGLPKKWGSLQDELRHISQYVLEEKIFKVGLSIQAGRSDAVHLKNSNKVHEANPNALKSSSNNPSGRQREKVHSPIKKRRVNDALALPSDGEMFINICLLQMLWKMDVESQFDIMLDEWNAEFMKCRAELTTMSTTSSLHNREADRSRTELIEAHTDTNHKNEALKAPAVEKNAPEIFNRELQDHLLEKEAAILDADAQIEEREYRPAATLKEVFGLITNPLTEPSEEGGLTSSLAILKEKKRAGQFTLYFFPLPTSGWWASTVGNPPSRIRIPSITASPLQWGKASVGLMPVNGLARFRRGSSYAAKRFL</sequence>
<evidence type="ECO:0000256" key="1">
    <source>
        <dbReference type="SAM" id="MobiDB-lite"/>
    </source>
</evidence>
<name>A0AAV7HEP5_DENCH</name>
<keyword evidence="3" id="KW-1185">Reference proteome</keyword>
<dbReference type="Proteomes" id="UP000775213">
    <property type="component" value="Unassembled WGS sequence"/>
</dbReference>
<evidence type="ECO:0000313" key="2">
    <source>
        <dbReference type="EMBL" id="KAH0467337.1"/>
    </source>
</evidence>
<accession>A0AAV7HEP5</accession>
<reference evidence="2 3" key="1">
    <citation type="journal article" date="2021" name="Hortic Res">
        <title>Chromosome-scale assembly of the Dendrobium chrysotoxum genome enhances the understanding of orchid evolution.</title>
        <authorList>
            <person name="Zhang Y."/>
            <person name="Zhang G.Q."/>
            <person name="Zhang D."/>
            <person name="Liu X.D."/>
            <person name="Xu X.Y."/>
            <person name="Sun W.H."/>
            <person name="Yu X."/>
            <person name="Zhu X."/>
            <person name="Wang Z.W."/>
            <person name="Zhao X."/>
            <person name="Zhong W.Y."/>
            <person name="Chen H."/>
            <person name="Yin W.L."/>
            <person name="Huang T."/>
            <person name="Niu S.C."/>
            <person name="Liu Z.J."/>
        </authorList>
    </citation>
    <scope>NUCLEOTIDE SEQUENCE [LARGE SCALE GENOMIC DNA]</scope>
    <source>
        <strain evidence="2">Lindl</strain>
    </source>
</reference>
<proteinExistence type="predicted"/>
<protein>
    <submittedName>
        <fullName evidence="2">Uncharacterized protein</fullName>
    </submittedName>
</protein>
<organism evidence="2 3">
    <name type="scientific">Dendrobium chrysotoxum</name>
    <name type="common">Orchid</name>
    <dbReference type="NCBI Taxonomy" id="161865"/>
    <lineage>
        <taxon>Eukaryota</taxon>
        <taxon>Viridiplantae</taxon>
        <taxon>Streptophyta</taxon>
        <taxon>Embryophyta</taxon>
        <taxon>Tracheophyta</taxon>
        <taxon>Spermatophyta</taxon>
        <taxon>Magnoliopsida</taxon>
        <taxon>Liliopsida</taxon>
        <taxon>Asparagales</taxon>
        <taxon>Orchidaceae</taxon>
        <taxon>Epidendroideae</taxon>
        <taxon>Malaxideae</taxon>
        <taxon>Dendrobiinae</taxon>
        <taxon>Dendrobium</taxon>
    </lineage>
</organism>
<dbReference type="EMBL" id="JAGFBR010000005">
    <property type="protein sequence ID" value="KAH0467337.1"/>
    <property type="molecule type" value="Genomic_DNA"/>
</dbReference>